<dbReference type="Pfam" id="PF01381">
    <property type="entry name" value="HTH_3"/>
    <property type="match status" value="1"/>
</dbReference>
<dbReference type="CDD" id="cd00093">
    <property type="entry name" value="HTH_XRE"/>
    <property type="match status" value="1"/>
</dbReference>
<accession>A0ABQ1JYP1</accession>
<evidence type="ECO:0000259" key="2">
    <source>
        <dbReference type="PROSITE" id="PS50943"/>
    </source>
</evidence>
<gene>
    <name evidence="3" type="ORF">GCM10011352_05450</name>
</gene>
<organism evidence="3 4">
    <name type="scientific">Marinobacterium zhoushanense</name>
    <dbReference type="NCBI Taxonomy" id="1679163"/>
    <lineage>
        <taxon>Bacteria</taxon>
        <taxon>Pseudomonadati</taxon>
        <taxon>Pseudomonadota</taxon>
        <taxon>Gammaproteobacteria</taxon>
        <taxon>Oceanospirillales</taxon>
        <taxon>Oceanospirillaceae</taxon>
        <taxon>Marinobacterium</taxon>
    </lineage>
</organism>
<feature type="domain" description="HTH cro/C1-type" evidence="2">
    <location>
        <begin position="7"/>
        <end position="61"/>
    </location>
</feature>
<dbReference type="InterPro" id="IPR014710">
    <property type="entry name" value="RmlC-like_jellyroll"/>
</dbReference>
<name>A0ABQ1JYP1_9GAMM</name>
<dbReference type="Gene3D" id="2.60.120.10">
    <property type="entry name" value="Jelly Rolls"/>
    <property type="match status" value="1"/>
</dbReference>
<comment type="caution">
    <text evidence="3">The sequence shown here is derived from an EMBL/GenBank/DDBJ whole genome shotgun (WGS) entry which is preliminary data.</text>
</comment>
<keyword evidence="1" id="KW-0238">DNA-binding</keyword>
<proteinExistence type="predicted"/>
<evidence type="ECO:0000313" key="3">
    <source>
        <dbReference type="EMBL" id="GGB82526.1"/>
    </source>
</evidence>
<dbReference type="EMBL" id="BMIJ01000001">
    <property type="protein sequence ID" value="GGB82526.1"/>
    <property type="molecule type" value="Genomic_DNA"/>
</dbReference>
<sequence>MDIGGNLKAFRKAHGLSQRELAKRAGVTNSTISMIEKNSVSPSISSLEKVLAGIPVTLTEFFASGQLDESTPCAIYRAEELPDVGSAGIIRKLIGSKLNERMLNMLDHYYPPRSVPDQPFAIDSDIAGIVVSGKIEMNVDLEPFTLEAGDAFYLEPGQDYQISNPFDLPCRLVTAAIRR</sequence>
<dbReference type="Pfam" id="PF07883">
    <property type="entry name" value="Cupin_2"/>
    <property type="match status" value="1"/>
</dbReference>
<dbReference type="PANTHER" id="PTHR46797">
    <property type="entry name" value="HTH-TYPE TRANSCRIPTIONAL REGULATOR"/>
    <property type="match status" value="1"/>
</dbReference>
<keyword evidence="4" id="KW-1185">Reference proteome</keyword>
<dbReference type="PROSITE" id="PS50943">
    <property type="entry name" value="HTH_CROC1"/>
    <property type="match status" value="1"/>
</dbReference>
<dbReference type="InterPro" id="IPR011051">
    <property type="entry name" value="RmlC_Cupin_sf"/>
</dbReference>
<protein>
    <submittedName>
        <fullName evidence="3">XRE family transcriptional regulator</fullName>
    </submittedName>
</protein>
<dbReference type="InterPro" id="IPR001387">
    <property type="entry name" value="Cro/C1-type_HTH"/>
</dbReference>
<evidence type="ECO:0000313" key="4">
    <source>
        <dbReference type="Proteomes" id="UP000629025"/>
    </source>
</evidence>
<dbReference type="SMART" id="SM00530">
    <property type="entry name" value="HTH_XRE"/>
    <property type="match status" value="1"/>
</dbReference>
<dbReference type="SUPFAM" id="SSF47413">
    <property type="entry name" value="lambda repressor-like DNA-binding domains"/>
    <property type="match status" value="1"/>
</dbReference>
<dbReference type="InterPro" id="IPR010982">
    <property type="entry name" value="Lambda_DNA-bd_dom_sf"/>
</dbReference>
<dbReference type="InterPro" id="IPR013096">
    <property type="entry name" value="Cupin_2"/>
</dbReference>
<dbReference type="SUPFAM" id="SSF51182">
    <property type="entry name" value="RmlC-like cupins"/>
    <property type="match status" value="1"/>
</dbReference>
<reference evidence="4" key="1">
    <citation type="journal article" date="2019" name="Int. J. Syst. Evol. Microbiol.">
        <title>The Global Catalogue of Microorganisms (GCM) 10K type strain sequencing project: providing services to taxonomists for standard genome sequencing and annotation.</title>
        <authorList>
            <consortium name="The Broad Institute Genomics Platform"/>
            <consortium name="The Broad Institute Genome Sequencing Center for Infectious Disease"/>
            <person name="Wu L."/>
            <person name="Ma J."/>
        </authorList>
    </citation>
    <scope>NUCLEOTIDE SEQUENCE [LARGE SCALE GENOMIC DNA]</scope>
    <source>
        <strain evidence="4">CGMCC 1.15341</strain>
    </source>
</reference>
<dbReference type="Gene3D" id="1.10.260.40">
    <property type="entry name" value="lambda repressor-like DNA-binding domains"/>
    <property type="match status" value="1"/>
</dbReference>
<dbReference type="PANTHER" id="PTHR46797:SF11">
    <property type="entry name" value="HTH-TYPE TRANSCRIPTIONAL REGULATOR PUUR"/>
    <property type="match status" value="1"/>
</dbReference>
<dbReference type="InterPro" id="IPR050807">
    <property type="entry name" value="TransReg_Diox_bact_type"/>
</dbReference>
<dbReference type="CDD" id="cd02209">
    <property type="entry name" value="cupin_XRE_C"/>
    <property type="match status" value="1"/>
</dbReference>
<evidence type="ECO:0000256" key="1">
    <source>
        <dbReference type="ARBA" id="ARBA00023125"/>
    </source>
</evidence>
<dbReference type="Proteomes" id="UP000629025">
    <property type="component" value="Unassembled WGS sequence"/>
</dbReference>
<dbReference type="RefSeq" id="WP_188745556.1">
    <property type="nucleotide sequence ID" value="NZ_BMIJ01000001.1"/>
</dbReference>